<dbReference type="Gene3D" id="3.40.50.80">
    <property type="entry name" value="Nucleotide-binding domain of ferredoxin-NADP reductase (FNR) module"/>
    <property type="match status" value="1"/>
</dbReference>
<dbReference type="PROSITE" id="PS51085">
    <property type="entry name" value="2FE2S_FER_2"/>
    <property type="match status" value="1"/>
</dbReference>
<keyword evidence="1" id="KW-0285">Flavoprotein</keyword>
<dbReference type="InterPro" id="IPR036010">
    <property type="entry name" value="2Fe-2S_ferredoxin-like_sf"/>
</dbReference>
<feature type="domain" description="FAD-binding FR-type" evidence="8">
    <location>
        <begin position="1"/>
        <end position="99"/>
    </location>
</feature>
<gene>
    <name evidence="9" type="ORF">ID854_11775</name>
</gene>
<dbReference type="AlphaFoldDB" id="A0AAW3YSP9"/>
<dbReference type="RefSeq" id="WP_323869074.1">
    <property type="nucleotide sequence ID" value="NZ_JACXBF010000258.1"/>
</dbReference>
<dbReference type="InterPro" id="IPR012675">
    <property type="entry name" value="Beta-grasp_dom_sf"/>
</dbReference>
<dbReference type="Pfam" id="PF00111">
    <property type="entry name" value="Fer2"/>
    <property type="match status" value="1"/>
</dbReference>
<dbReference type="InterPro" id="IPR017927">
    <property type="entry name" value="FAD-bd_FR_type"/>
</dbReference>
<dbReference type="Gene3D" id="3.10.20.30">
    <property type="match status" value="1"/>
</dbReference>
<dbReference type="Gene3D" id="2.40.30.10">
    <property type="entry name" value="Translation factors"/>
    <property type="match status" value="1"/>
</dbReference>
<evidence type="ECO:0000259" key="8">
    <source>
        <dbReference type="PROSITE" id="PS51384"/>
    </source>
</evidence>
<dbReference type="InterPro" id="IPR039261">
    <property type="entry name" value="FNR_nucleotide-bd"/>
</dbReference>
<keyword evidence="2" id="KW-0001">2Fe-2S</keyword>
<dbReference type="PANTHER" id="PTHR47354">
    <property type="entry name" value="NADH OXIDOREDUCTASE HCR"/>
    <property type="match status" value="1"/>
</dbReference>
<dbReference type="EMBL" id="JACXBF010000258">
    <property type="protein sequence ID" value="MBD2801115.1"/>
    <property type="molecule type" value="Genomic_DNA"/>
</dbReference>
<keyword evidence="5" id="KW-0408">Iron</keyword>
<dbReference type="SUPFAM" id="SSF63380">
    <property type="entry name" value="Riboflavin synthase domain-like"/>
    <property type="match status" value="1"/>
</dbReference>
<dbReference type="GO" id="GO:0046872">
    <property type="term" value="F:metal ion binding"/>
    <property type="evidence" value="ECO:0007669"/>
    <property type="project" value="UniProtKB-KW"/>
</dbReference>
<dbReference type="Pfam" id="PF00970">
    <property type="entry name" value="FAD_binding_6"/>
    <property type="match status" value="1"/>
</dbReference>
<evidence type="ECO:0000256" key="6">
    <source>
        <dbReference type="ARBA" id="ARBA00023014"/>
    </source>
</evidence>
<keyword evidence="6" id="KW-0411">Iron-sulfur</keyword>
<dbReference type="SUPFAM" id="SSF54292">
    <property type="entry name" value="2Fe-2S ferredoxin-like"/>
    <property type="match status" value="1"/>
</dbReference>
<dbReference type="GO" id="GO:0016491">
    <property type="term" value="F:oxidoreductase activity"/>
    <property type="evidence" value="ECO:0007669"/>
    <property type="project" value="UniProtKB-KW"/>
</dbReference>
<dbReference type="InterPro" id="IPR008333">
    <property type="entry name" value="Cbr1-like_FAD-bd_dom"/>
</dbReference>
<reference evidence="9" key="2">
    <citation type="journal article" date="2024" name="Toxins">
        <title>Genome Sequence Analysis of Native Xenorhabdus Strains Isolated from Entomopathogenic Nematodes in Argentina.</title>
        <authorList>
            <person name="Palma L."/>
            <person name="Frizzo L."/>
            <person name="Kaiser S."/>
            <person name="Berry C."/>
            <person name="Caballero P."/>
            <person name="Bode H.B."/>
            <person name="Del Valle E.E."/>
        </authorList>
    </citation>
    <scope>NUCLEOTIDE SEQUENCE</scope>
    <source>
        <strain evidence="9">M</strain>
    </source>
</reference>
<evidence type="ECO:0000256" key="2">
    <source>
        <dbReference type="ARBA" id="ARBA00022714"/>
    </source>
</evidence>
<dbReference type="PROSITE" id="PS00197">
    <property type="entry name" value="2FE2S_FER_1"/>
    <property type="match status" value="1"/>
</dbReference>
<accession>A0AAW3YSP9</accession>
<evidence type="ECO:0000313" key="9">
    <source>
        <dbReference type="EMBL" id="MBD2801115.1"/>
    </source>
</evidence>
<sequence length="314" mass="34318">MKQYPISNIRTLSDTIREFTLATPAWELAALTPGSHFRWLMPGEIGARRYSCVMFTAPATALTFAIKLNMAAASSQYLQSLKQGDKVSLEGPFNHFPQLIAPAKGRDVVIAGGIGVTPITGIVARLIVMGKHPECHYFTESRAQAVYATELTNLAGSSFHLHSSEGQKCDLAELLGTLQPDDRLHVCGSERLLSAVLDYCDDYQFPRQHIAFELFTTPFTKADTTEEGYEVEAAESGIRLQVVAGQSLLDALESAGLEPLYDCRRGECGVCALKVIEGDVEHRDFIMTPQEAATSGIIYPCVSHAKGCFLKLEL</sequence>
<dbReference type="InterPro" id="IPR006058">
    <property type="entry name" value="2Fe2S_fd_BS"/>
</dbReference>
<dbReference type="CDD" id="cd00207">
    <property type="entry name" value="fer2"/>
    <property type="match status" value="1"/>
</dbReference>
<reference evidence="9" key="1">
    <citation type="submission" date="2020-09" db="EMBL/GenBank/DDBJ databases">
        <authorList>
            <person name="Palma L."/>
            <person name="Caballero P."/>
            <person name="Berry C."/>
            <person name="Del Valle E."/>
        </authorList>
    </citation>
    <scope>NUCLEOTIDE SEQUENCE</scope>
    <source>
        <strain evidence="9">M</strain>
    </source>
</reference>
<evidence type="ECO:0000256" key="3">
    <source>
        <dbReference type="ARBA" id="ARBA00022723"/>
    </source>
</evidence>
<keyword evidence="3" id="KW-0479">Metal-binding</keyword>
<dbReference type="Proteomes" id="UP001193920">
    <property type="component" value="Unassembled WGS sequence"/>
</dbReference>
<proteinExistence type="predicted"/>
<dbReference type="InterPro" id="IPR001041">
    <property type="entry name" value="2Fe-2S_ferredoxin-type"/>
</dbReference>
<evidence type="ECO:0000259" key="7">
    <source>
        <dbReference type="PROSITE" id="PS51085"/>
    </source>
</evidence>
<feature type="domain" description="2Fe-2S ferredoxin-type" evidence="7">
    <location>
        <begin position="229"/>
        <end position="314"/>
    </location>
</feature>
<dbReference type="PROSITE" id="PS51384">
    <property type="entry name" value="FAD_FR"/>
    <property type="match status" value="1"/>
</dbReference>
<evidence type="ECO:0000256" key="4">
    <source>
        <dbReference type="ARBA" id="ARBA00023002"/>
    </source>
</evidence>
<evidence type="ECO:0000256" key="5">
    <source>
        <dbReference type="ARBA" id="ARBA00023004"/>
    </source>
</evidence>
<keyword evidence="4" id="KW-0560">Oxidoreductase</keyword>
<dbReference type="PANTHER" id="PTHR47354:SF1">
    <property type="entry name" value="CARNITINE MONOOXYGENASE REDUCTASE SUBUNIT"/>
    <property type="match status" value="1"/>
</dbReference>
<dbReference type="GO" id="GO:0051537">
    <property type="term" value="F:2 iron, 2 sulfur cluster binding"/>
    <property type="evidence" value="ECO:0007669"/>
    <property type="project" value="UniProtKB-KW"/>
</dbReference>
<organism evidence="9">
    <name type="scientific">Xenorhabdus szentirmaii</name>
    <dbReference type="NCBI Taxonomy" id="290112"/>
    <lineage>
        <taxon>Bacteria</taxon>
        <taxon>Pseudomonadati</taxon>
        <taxon>Pseudomonadota</taxon>
        <taxon>Gammaproteobacteria</taxon>
        <taxon>Enterobacterales</taxon>
        <taxon>Morganellaceae</taxon>
        <taxon>Xenorhabdus</taxon>
    </lineage>
</organism>
<comment type="caution">
    <text evidence="9">The sequence shown here is derived from an EMBL/GenBank/DDBJ whole genome shotgun (WGS) entry which is preliminary data.</text>
</comment>
<protein>
    <submittedName>
        <fullName evidence="9">Iron-sulfur cluster-binding domain-containing protein</fullName>
    </submittedName>
</protein>
<dbReference type="SUPFAM" id="SSF52343">
    <property type="entry name" value="Ferredoxin reductase-like, C-terminal NADP-linked domain"/>
    <property type="match status" value="1"/>
</dbReference>
<dbReference type="InterPro" id="IPR017938">
    <property type="entry name" value="Riboflavin_synthase-like_b-brl"/>
</dbReference>
<evidence type="ECO:0000256" key="1">
    <source>
        <dbReference type="ARBA" id="ARBA00022630"/>
    </source>
</evidence>
<name>A0AAW3YSP9_9GAMM</name>
<dbReference type="InterPro" id="IPR050415">
    <property type="entry name" value="MRET"/>
</dbReference>